<evidence type="ECO:0000313" key="1">
    <source>
        <dbReference type="EMBL" id="TXG71175.1"/>
    </source>
</evidence>
<organism evidence="1 2">
    <name type="scientific">Acer yangbiense</name>
    <dbReference type="NCBI Taxonomy" id="1000413"/>
    <lineage>
        <taxon>Eukaryota</taxon>
        <taxon>Viridiplantae</taxon>
        <taxon>Streptophyta</taxon>
        <taxon>Embryophyta</taxon>
        <taxon>Tracheophyta</taxon>
        <taxon>Spermatophyta</taxon>
        <taxon>Magnoliopsida</taxon>
        <taxon>eudicotyledons</taxon>
        <taxon>Gunneridae</taxon>
        <taxon>Pentapetalae</taxon>
        <taxon>rosids</taxon>
        <taxon>malvids</taxon>
        <taxon>Sapindales</taxon>
        <taxon>Sapindaceae</taxon>
        <taxon>Hippocastanoideae</taxon>
        <taxon>Acereae</taxon>
        <taxon>Acer</taxon>
    </lineage>
</organism>
<gene>
    <name evidence="1" type="ORF">EZV62_006110</name>
</gene>
<dbReference type="Proteomes" id="UP000323000">
    <property type="component" value="Chromosome 2"/>
</dbReference>
<dbReference type="OrthoDB" id="411123at2759"/>
<dbReference type="AlphaFoldDB" id="A0A5C7IPL5"/>
<accession>A0A5C7IPL5</accession>
<dbReference type="PANTHER" id="PTHR14552">
    <property type="match status" value="1"/>
</dbReference>
<reference evidence="2" key="1">
    <citation type="journal article" date="2019" name="Gigascience">
        <title>De novo genome assembly of the endangered Acer yangbiense, a plant species with extremely small populations endemic to Yunnan Province, China.</title>
        <authorList>
            <person name="Yang J."/>
            <person name="Wariss H.M."/>
            <person name="Tao L."/>
            <person name="Zhang R."/>
            <person name="Yun Q."/>
            <person name="Hollingsworth P."/>
            <person name="Dao Z."/>
            <person name="Luo G."/>
            <person name="Guo H."/>
            <person name="Ma Y."/>
            <person name="Sun W."/>
        </authorList>
    </citation>
    <scope>NUCLEOTIDE SEQUENCE [LARGE SCALE GENOMIC DNA]</scope>
    <source>
        <strain evidence="2">cv. Malutang</strain>
    </source>
</reference>
<keyword evidence="2" id="KW-1185">Reference proteome</keyword>
<dbReference type="PANTHER" id="PTHR14552:SF2">
    <property type="entry name" value="DCTP PYROPHOSPHATASE 1"/>
    <property type="match status" value="1"/>
</dbReference>
<protein>
    <submittedName>
        <fullName evidence="1">Uncharacterized protein</fullName>
    </submittedName>
</protein>
<evidence type="ECO:0000313" key="2">
    <source>
        <dbReference type="Proteomes" id="UP000323000"/>
    </source>
</evidence>
<comment type="caution">
    <text evidence="1">The sequence shown here is derived from an EMBL/GenBank/DDBJ whole genome shotgun (WGS) entry which is preliminary data.</text>
</comment>
<name>A0A5C7IPL5_9ROSI</name>
<sequence>MTKDDVRILESERRHIEQIRELELEELQIDEVDDLQDSSDDHRDVTYIDAPFFLLKAQEPSSLLSTQHRLREKNVEDKKVMDISLKDLSKILEELAKARDWEKYTTVLGIYSLPCYTLSVVADICGIDLADAATKKTVKNAIKYPLNKKFS</sequence>
<dbReference type="EMBL" id="VAHF01000002">
    <property type="protein sequence ID" value="TXG71175.1"/>
    <property type="molecule type" value="Genomic_DNA"/>
</dbReference>
<proteinExistence type="predicted"/>